<feature type="domain" description="RING-type" evidence="6">
    <location>
        <begin position="310"/>
        <end position="351"/>
    </location>
</feature>
<keyword evidence="4" id="KW-0812">Transmembrane</keyword>
<organism evidence="7 8">
    <name type="scientific">Diploptera punctata</name>
    <name type="common">Pacific beetle cockroach</name>
    <dbReference type="NCBI Taxonomy" id="6984"/>
    <lineage>
        <taxon>Eukaryota</taxon>
        <taxon>Metazoa</taxon>
        <taxon>Ecdysozoa</taxon>
        <taxon>Arthropoda</taxon>
        <taxon>Hexapoda</taxon>
        <taxon>Insecta</taxon>
        <taxon>Pterygota</taxon>
        <taxon>Neoptera</taxon>
        <taxon>Polyneoptera</taxon>
        <taxon>Dictyoptera</taxon>
        <taxon>Blattodea</taxon>
        <taxon>Blaberoidea</taxon>
        <taxon>Blaberidae</taxon>
        <taxon>Diplopterinae</taxon>
        <taxon>Diploptera</taxon>
    </lineage>
</organism>
<dbReference type="Proteomes" id="UP001233999">
    <property type="component" value="Unassembled WGS sequence"/>
</dbReference>
<evidence type="ECO:0000259" key="6">
    <source>
        <dbReference type="PROSITE" id="PS50089"/>
    </source>
</evidence>
<keyword evidence="1 3" id="KW-0479">Metal-binding</keyword>
<keyword evidence="1 3" id="KW-0863">Zinc-finger</keyword>
<feature type="transmembrane region" description="Helical" evidence="4">
    <location>
        <begin position="232"/>
        <end position="254"/>
    </location>
</feature>
<dbReference type="InterPro" id="IPR001841">
    <property type="entry name" value="Znf_RING"/>
</dbReference>
<reference evidence="7" key="1">
    <citation type="journal article" date="2023" name="IScience">
        <title>Live-bearing cockroach genome reveals convergent evolutionary mechanisms linked to viviparity in insects and beyond.</title>
        <authorList>
            <person name="Fouks B."/>
            <person name="Harrison M.C."/>
            <person name="Mikhailova A.A."/>
            <person name="Marchal E."/>
            <person name="English S."/>
            <person name="Carruthers M."/>
            <person name="Jennings E.C."/>
            <person name="Chiamaka E.L."/>
            <person name="Frigard R.A."/>
            <person name="Pippel M."/>
            <person name="Attardo G.M."/>
            <person name="Benoit J.B."/>
            <person name="Bornberg-Bauer E."/>
            <person name="Tobe S.S."/>
        </authorList>
    </citation>
    <scope>NUCLEOTIDE SEQUENCE</scope>
    <source>
        <strain evidence="7">Stay&amp;Tobe</strain>
    </source>
</reference>
<proteinExistence type="predicted"/>
<feature type="chain" id="PRO_5042027209" description="RING-type domain-containing protein" evidence="5">
    <location>
        <begin position="20"/>
        <end position="360"/>
    </location>
</feature>
<dbReference type="InterPro" id="IPR013083">
    <property type="entry name" value="Znf_RING/FYVE/PHD"/>
</dbReference>
<keyword evidence="4" id="KW-1133">Transmembrane helix</keyword>
<keyword evidence="4" id="KW-0472">Membrane</keyword>
<sequence length="360" mass="41190">MLFLEASLLPLMFLSSSFSTQPVYPSKYRGFTSTLCCFITVTYGLIFASGLSSKMAMIYVVMVIPAVMGVVPVEDKVKAVFSYTRVWGLSHVFLGLMHGDVQKAKLYIKFEKSLVKLQKHFIFLNTITIQLLFCSLSKLILCPDMGWFYIASLFFSLHLLLSLLKRNAWKTMIFTTSVLYCWGPLSVSWINTFLTSLYIMFISFPGVPGQDSWAVSTVRSWKFSVLGNVEEYWVPILIRVGSVVLSTMLTIVALPNRDAWKLCMWVWYSNVYVYLLHTAEWYWPPIANYLEHHRQYPTVDRHQRDWSGPCSICLERIKPCTAISTTCGHIFHGECLKKSIKSSNNICPLCRWSLMSAPSS</sequence>
<dbReference type="Pfam" id="PF13639">
    <property type="entry name" value="zf-RING_2"/>
    <property type="match status" value="1"/>
</dbReference>
<dbReference type="CDD" id="cd16448">
    <property type="entry name" value="RING-H2"/>
    <property type="match status" value="1"/>
</dbReference>
<evidence type="ECO:0000256" key="3">
    <source>
        <dbReference type="PROSITE-ProRule" id="PRU00175"/>
    </source>
</evidence>
<protein>
    <recommendedName>
        <fullName evidence="6">RING-type domain-containing protein</fullName>
    </recommendedName>
</protein>
<accession>A0AAD7ZMF1</accession>
<evidence type="ECO:0000256" key="1">
    <source>
        <dbReference type="ARBA" id="ARBA00022771"/>
    </source>
</evidence>
<reference evidence="7" key="2">
    <citation type="submission" date="2023-05" db="EMBL/GenBank/DDBJ databases">
        <authorList>
            <person name="Fouks B."/>
        </authorList>
    </citation>
    <scope>NUCLEOTIDE SEQUENCE</scope>
    <source>
        <strain evidence="7">Stay&amp;Tobe</strain>
        <tissue evidence="7">Testes</tissue>
    </source>
</reference>
<gene>
    <name evidence="7" type="ORF">L9F63_022620</name>
</gene>
<keyword evidence="2" id="KW-0862">Zinc</keyword>
<name>A0AAD7ZMF1_DIPPU</name>
<dbReference type="PROSITE" id="PS50089">
    <property type="entry name" value="ZF_RING_2"/>
    <property type="match status" value="1"/>
</dbReference>
<feature type="transmembrane region" description="Helical" evidence="4">
    <location>
        <begin position="177"/>
        <end position="201"/>
    </location>
</feature>
<feature type="signal peptide" evidence="5">
    <location>
        <begin position="1"/>
        <end position="19"/>
    </location>
</feature>
<dbReference type="SMART" id="SM00184">
    <property type="entry name" value="RING"/>
    <property type="match status" value="1"/>
</dbReference>
<comment type="caution">
    <text evidence="7">The sequence shown here is derived from an EMBL/GenBank/DDBJ whole genome shotgun (WGS) entry which is preliminary data.</text>
</comment>
<keyword evidence="8" id="KW-1185">Reference proteome</keyword>
<dbReference type="AlphaFoldDB" id="A0AAD7ZMF1"/>
<dbReference type="SUPFAM" id="SSF57850">
    <property type="entry name" value="RING/U-box"/>
    <property type="match status" value="1"/>
</dbReference>
<feature type="transmembrane region" description="Helical" evidence="4">
    <location>
        <begin position="147"/>
        <end position="165"/>
    </location>
</feature>
<evidence type="ECO:0000256" key="2">
    <source>
        <dbReference type="ARBA" id="ARBA00022833"/>
    </source>
</evidence>
<feature type="transmembrane region" description="Helical" evidence="4">
    <location>
        <begin position="120"/>
        <end position="141"/>
    </location>
</feature>
<evidence type="ECO:0000256" key="4">
    <source>
        <dbReference type="SAM" id="Phobius"/>
    </source>
</evidence>
<dbReference type="GO" id="GO:0008270">
    <property type="term" value="F:zinc ion binding"/>
    <property type="evidence" value="ECO:0007669"/>
    <property type="project" value="UniProtKB-KW"/>
</dbReference>
<evidence type="ECO:0000256" key="5">
    <source>
        <dbReference type="SAM" id="SignalP"/>
    </source>
</evidence>
<evidence type="ECO:0000313" key="7">
    <source>
        <dbReference type="EMBL" id="KAJ9583041.1"/>
    </source>
</evidence>
<dbReference type="EMBL" id="JASPKZ010007690">
    <property type="protein sequence ID" value="KAJ9583041.1"/>
    <property type="molecule type" value="Genomic_DNA"/>
</dbReference>
<dbReference type="Gene3D" id="3.30.40.10">
    <property type="entry name" value="Zinc/RING finger domain, C3HC4 (zinc finger)"/>
    <property type="match status" value="1"/>
</dbReference>
<keyword evidence="5" id="KW-0732">Signal</keyword>
<feature type="transmembrane region" description="Helical" evidence="4">
    <location>
        <begin position="29"/>
        <end position="48"/>
    </location>
</feature>
<evidence type="ECO:0000313" key="8">
    <source>
        <dbReference type="Proteomes" id="UP001233999"/>
    </source>
</evidence>